<keyword evidence="1" id="KW-1133">Transmembrane helix</keyword>
<dbReference type="STRING" id="1121362.A605_10465"/>
<organism evidence="2 3">
    <name type="scientific">Corynebacterium halotolerans YIM 70093 = DSM 44683</name>
    <dbReference type="NCBI Taxonomy" id="1121362"/>
    <lineage>
        <taxon>Bacteria</taxon>
        <taxon>Bacillati</taxon>
        <taxon>Actinomycetota</taxon>
        <taxon>Actinomycetes</taxon>
        <taxon>Mycobacteriales</taxon>
        <taxon>Corynebacteriaceae</taxon>
        <taxon>Corynebacterium</taxon>
    </lineage>
</organism>
<protein>
    <submittedName>
        <fullName evidence="2">Uncharacterized protein</fullName>
    </submittedName>
</protein>
<keyword evidence="1" id="KW-0812">Transmembrane</keyword>
<feature type="transmembrane region" description="Helical" evidence="1">
    <location>
        <begin position="20"/>
        <end position="41"/>
    </location>
</feature>
<keyword evidence="1" id="KW-0472">Membrane</keyword>
<dbReference type="EMBL" id="CP003697">
    <property type="protein sequence ID" value="AGF73093.1"/>
    <property type="molecule type" value="Genomic_DNA"/>
</dbReference>
<dbReference type="HOGENOM" id="CLU_2681454_0_0_11"/>
<accession>M1NP17</accession>
<reference evidence="2 3" key="1">
    <citation type="journal article" date="2012" name="Stand. Genomic Sci.">
        <title>Genome sequence of the halotolerant bacterium Corynebacterium halotolerans type strain YIM 70093(T) (= DSM 44683(T)).</title>
        <authorList>
            <person name="Ruckert C."/>
            <person name="Albersmeier A."/>
            <person name="Al-Dilaimi A."/>
            <person name="Niehaus K."/>
            <person name="Szczepanowski R."/>
            <person name="Kalinowski J."/>
        </authorList>
    </citation>
    <scope>NUCLEOTIDE SEQUENCE [LARGE SCALE GENOMIC DNA]</scope>
    <source>
        <strain evidence="2">YIM 70093</strain>
    </source>
</reference>
<dbReference type="PATRIC" id="fig|1121362.3.peg.2120"/>
<keyword evidence="3" id="KW-1185">Reference proteome</keyword>
<evidence type="ECO:0000313" key="2">
    <source>
        <dbReference type="EMBL" id="AGF73093.1"/>
    </source>
</evidence>
<evidence type="ECO:0000256" key="1">
    <source>
        <dbReference type="SAM" id="Phobius"/>
    </source>
</evidence>
<evidence type="ECO:0000313" key="3">
    <source>
        <dbReference type="Proteomes" id="UP000011723"/>
    </source>
</evidence>
<sequence length="74" mass="7731">MITDVLNSITQFVTSASLWLQVPLVMLVALPLAAVFAGLLLRAVDGTAHAWTRFWAQTGASGSAEDSDSPGTGK</sequence>
<dbReference type="KEGG" id="chn:A605_10465"/>
<proteinExistence type="predicted"/>
<dbReference type="AlphaFoldDB" id="M1NP17"/>
<dbReference type="RefSeq" id="WP_015401509.1">
    <property type="nucleotide sequence ID" value="NC_020302.1"/>
</dbReference>
<name>M1NP17_9CORY</name>
<dbReference type="Proteomes" id="UP000011723">
    <property type="component" value="Chromosome"/>
</dbReference>
<gene>
    <name evidence="2" type="ORF">A605_10465</name>
</gene>